<organism evidence="4 5">
    <name type="scientific">Streptosporangium fragile</name>
    <dbReference type="NCBI Taxonomy" id="46186"/>
    <lineage>
        <taxon>Bacteria</taxon>
        <taxon>Bacillati</taxon>
        <taxon>Actinomycetota</taxon>
        <taxon>Actinomycetes</taxon>
        <taxon>Streptosporangiales</taxon>
        <taxon>Streptosporangiaceae</taxon>
        <taxon>Streptosporangium</taxon>
    </lineage>
</organism>
<dbReference type="Proteomes" id="UP001500831">
    <property type="component" value="Unassembled WGS sequence"/>
</dbReference>
<evidence type="ECO:0000259" key="2">
    <source>
        <dbReference type="Pfam" id="PF00535"/>
    </source>
</evidence>
<dbReference type="InterPro" id="IPR029044">
    <property type="entry name" value="Nucleotide-diphossugar_trans"/>
</dbReference>
<sequence length="402" mass="43572">MDLSIVIATRDRRALLDRTLTSIEAGRGAPECEVVVVDHGSRDGTAELLEEYAARLPLRVVSLEFRGESIAEPKNAGAEAARGDLVVFVDSGVLCSPGFAGAHLAAHRLAPASCVAGAVLGWDSEDETDPFWATVDAARMPERPAPEWPESLADPRAPRFDPDGGAPWLLMWGANLSVPRRDFLAAGGFDTGMSGWGWDDLELAFRLSRSGLRQVYAPDAWALHYPHPRASLASRMETSRRNWLRAYTRHGGAPELELWDRCDFWEYAECLSRVERTWREAARRLAAPPPRPGGAGRRVLFGFAPPDRPEPGDVFVLPPGVVRSPHPGVVTAYGLRTPLADRSADVAVVSPALLAFDWPPSPGWPPLVETMLREAVRVGGRIEVAGPGGGPRLDALVERAAA</sequence>
<dbReference type="PANTHER" id="PTHR43685">
    <property type="entry name" value="GLYCOSYLTRANSFERASE"/>
    <property type="match status" value="1"/>
</dbReference>
<dbReference type="InterPro" id="IPR027791">
    <property type="entry name" value="Galactosyl_T_C"/>
</dbReference>
<dbReference type="InterPro" id="IPR050834">
    <property type="entry name" value="Glycosyltransf_2"/>
</dbReference>
<feature type="domain" description="Glycosyltransferase 2-like" evidence="2">
    <location>
        <begin position="4"/>
        <end position="126"/>
    </location>
</feature>
<dbReference type="Pfam" id="PF02709">
    <property type="entry name" value="Glyco_transf_7C"/>
    <property type="match status" value="1"/>
</dbReference>
<evidence type="ECO:0008006" key="6">
    <source>
        <dbReference type="Google" id="ProtNLM"/>
    </source>
</evidence>
<gene>
    <name evidence="4" type="ORF">GCM10010517_05570</name>
</gene>
<evidence type="ECO:0000256" key="1">
    <source>
        <dbReference type="ARBA" id="ARBA00022679"/>
    </source>
</evidence>
<evidence type="ECO:0000313" key="4">
    <source>
        <dbReference type="EMBL" id="GAA2848311.1"/>
    </source>
</evidence>
<reference evidence="5" key="1">
    <citation type="journal article" date="2019" name="Int. J. Syst. Evol. Microbiol.">
        <title>The Global Catalogue of Microorganisms (GCM) 10K type strain sequencing project: providing services to taxonomists for standard genome sequencing and annotation.</title>
        <authorList>
            <consortium name="The Broad Institute Genomics Platform"/>
            <consortium name="The Broad Institute Genome Sequencing Center for Infectious Disease"/>
            <person name="Wu L."/>
            <person name="Ma J."/>
        </authorList>
    </citation>
    <scope>NUCLEOTIDE SEQUENCE [LARGE SCALE GENOMIC DNA]</scope>
    <source>
        <strain evidence="5">JCM 6242</strain>
    </source>
</reference>
<dbReference type="RefSeq" id="WP_344967439.1">
    <property type="nucleotide sequence ID" value="NZ_BAAAVI010000002.1"/>
</dbReference>
<protein>
    <recommendedName>
        <fullName evidence="6">Glycosyltransferase</fullName>
    </recommendedName>
</protein>
<evidence type="ECO:0000259" key="3">
    <source>
        <dbReference type="Pfam" id="PF02709"/>
    </source>
</evidence>
<name>A0ABP6I630_9ACTN</name>
<keyword evidence="5" id="KW-1185">Reference proteome</keyword>
<dbReference type="Pfam" id="PF00535">
    <property type="entry name" value="Glycos_transf_2"/>
    <property type="match status" value="1"/>
</dbReference>
<dbReference type="Gene3D" id="3.90.550.10">
    <property type="entry name" value="Spore Coat Polysaccharide Biosynthesis Protein SpsA, Chain A"/>
    <property type="match status" value="1"/>
</dbReference>
<comment type="caution">
    <text evidence="4">The sequence shown here is derived from an EMBL/GenBank/DDBJ whole genome shotgun (WGS) entry which is preliminary data.</text>
</comment>
<feature type="domain" description="Galactosyltransferase C-terminal" evidence="3">
    <location>
        <begin position="171"/>
        <end position="213"/>
    </location>
</feature>
<dbReference type="InterPro" id="IPR001173">
    <property type="entry name" value="Glyco_trans_2-like"/>
</dbReference>
<accession>A0ABP6I630</accession>
<dbReference type="SUPFAM" id="SSF53448">
    <property type="entry name" value="Nucleotide-diphospho-sugar transferases"/>
    <property type="match status" value="1"/>
</dbReference>
<dbReference type="PANTHER" id="PTHR43685:SF3">
    <property type="entry name" value="SLR2126 PROTEIN"/>
    <property type="match status" value="1"/>
</dbReference>
<proteinExistence type="predicted"/>
<dbReference type="EMBL" id="BAAAVI010000002">
    <property type="protein sequence ID" value="GAA2848311.1"/>
    <property type="molecule type" value="Genomic_DNA"/>
</dbReference>
<keyword evidence="1" id="KW-0808">Transferase</keyword>
<dbReference type="CDD" id="cd00761">
    <property type="entry name" value="Glyco_tranf_GTA_type"/>
    <property type="match status" value="1"/>
</dbReference>
<evidence type="ECO:0000313" key="5">
    <source>
        <dbReference type="Proteomes" id="UP001500831"/>
    </source>
</evidence>